<keyword evidence="5 13" id="KW-0444">Lipid biosynthesis</keyword>
<evidence type="ECO:0000256" key="3">
    <source>
        <dbReference type="ARBA" id="ARBA00012071"/>
    </source>
</evidence>
<reference evidence="14 15" key="1">
    <citation type="submission" date="2019-03" db="EMBL/GenBank/DDBJ databases">
        <title>Genomic Encyclopedia of Type Strains, Phase IV (KMG-IV): sequencing the most valuable type-strain genomes for metagenomic binning, comparative biology and taxonomic classification.</title>
        <authorList>
            <person name="Goeker M."/>
        </authorList>
    </citation>
    <scope>NUCLEOTIDE SEQUENCE [LARGE SCALE GENOMIC DNA]</scope>
    <source>
        <strain evidence="14 15">DSM 5604</strain>
    </source>
</reference>
<dbReference type="OrthoDB" id="9766423at2"/>
<dbReference type="GO" id="GO:0009029">
    <property type="term" value="F:lipid-A 4'-kinase activity"/>
    <property type="evidence" value="ECO:0007669"/>
    <property type="project" value="UniProtKB-UniRule"/>
</dbReference>
<dbReference type="InterPro" id="IPR027417">
    <property type="entry name" value="P-loop_NTPase"/>
</dbReference>
<dbReference type="HAMAP" id="MF_00409">
    <property type="entry name" value="LpxK"/>
    <property type="match status" value="1"/>
</dbReference>
<evidence type="ECO:0000256" key="10">
    <source>
        <dbReference type="ARBA" id="ARBA00022840"/>
    </source>
</evidence>
<dbReference type="GO" id="GO:0005524">
    <property type="term" value="F:ATP binding"/>
    <property type="evidence" value="ECO:0007669"/>
    <property type="project" value="UniProtKB-UniRule"/>
</dbReference>
<keyword evidence="11 13" id="KW-0443">Lipid metabolism</keyword>
<dbReference type="GO" id="GO:0005886">
    <property type="term" value="C:plasma membrane"/>
    <property type="evidence" value="ECO:0007669"/>
    <property type="project" value="TreeGrafter"/>
</dbReference>
<dbReference type="AlphaFoldDB" id="A0A4R6X897"/>
<dbReference type="EC" id="2.7.1.130" evidence="3 13"/>
<name>A0A4R6X897_9GAMM</name>
<dbReference type="CDD" id="cd01983">
    <property type="entry name" value="SIMIBI"/>
    <property type="match status" value="1"/>
</dbReference>
<evidence type="ECO:0000256" key="6">
    <source>
        <dbReference type="ARBA" id="ARBA00022556"/>
    </source>
</evidence>
<evidence type="ECO:0000256" key="8">
    <source>
        <dbReference type="ARBA" id="ARBA00022741"/>
    </source>
</evidence>
<organism evidence="14 15">
    <name type="scientific">Marinomonas communis</name>
    <dbReference type="NCBI Taxonomy" id="28254"/>
    <lineage>
        <taxon>Bacteria</taxon>
        <taxon>Pseudomonadati</taxon>
        <taxon>Pseudomonadota</taxon>
        <taxon>Gammaproteobacteria</taxon>
        <taxon>Oceanospirillales</taxon>
        <taxon>Oceanospirillaceae</taxon>
        <taxon>Marinomonas</taxon>
    </lineage>
</organism>
<dbReference type="UniPathway" id="UPA00359">
    <property type="reaction ID" value="UER00482"/>
</dbReference>
<evidence type="ECO:0000256" key="12">
    <source>
        <dbReference type="ARBA" id="ARBA00029757"/>
    </source>
</evidence>
<sequence>MSFEQSLTKSWYRKCGWTWGLTPFLLLTAPIVHAKRKAFLKHRDTASYRSKLPVIVVGNITVGGTGKSPMVIALCSYLKEQGYRPGIVTRGHKRELDTALLVTRQSTASEVGDEPLMLARRTGCPVSVANKRVLAIRALENDSDVDVIISDDGMQHYAMDRDIEIIMVDAKRGLGNGQLLPVGPLREPVSRIDAADCVFSLNALPALVTKQPMFTGEMELTQLKHVIDDRQQVLSALAHDGWHVVAGVGNPERFMETLKEQGLPDQSHTTFFSDHHQFKRDDIAGFEKVIMTEKDAVKVEAFAQSQDDWWYVVAELSLPENFKQFVLGRLAQVTELKSLRYE</sequence>
<keyword evidence="8 13" id="KW-0547">Nucleotide-binding</keyword>
<evidence type="ECO:0000256" key="1">
    <source>
        <dbReference type="ARBA" id="ARBA00002274"/>
    </source>
</evidence>
<dbReference type="PANTHER" id="PTHR42724:SF1">
    <property type="entry name" value="TETRAACYLDISACCHARIDE 4'-KINASE, MITOCHONDRIAL-RELATED"/>
    <property type="match status" value="1"/>
</dbReference>
<dbReference type="NCBIfam" id="TIGR00682">
    <property type="entry name" value="lpxK"/>
    <property type="match status" value="1"/>
</dbReference>
<comment type="caution">
    <text evidence="14">The sequence shown here is derived from an EMBL/GenBank/DDBJ whole genome shotgun (WGS) entry which is preliminary data.</text>
</comment>
<evidence type="ECO:0000313" key="14">
    <source>
        <dbReference type="EMBL" id="TDR15286.1"/>
    </source>
</evidence>
<protein>
    <recommendedName>
        <fullName evidence="4 13">Tetraacyldisaccharide 4'-kinase</fullName>
        <ecNumber evidence="3 13">2.7.1.130</ecNumber>
    </recommendedName>
    <alternativeName>
        <fullName evidence="12 13">Lipid A 4'-kinase</fullName>
    </alternativeName>
</protein>
<dbReference type="SUPFAM" id="SSF52540">
    <property type="entry name" value="P-loop containing nucleoside triphosphate hydrolases"/>
    <property type="match status" value="1"/>
</dbReference>
<gene>
    <name evidence="13" type="primary">lpxK</name>
    <name evidence="14" type="ORF">C8D85_0647</name>
</gene>
<comment type="pathway">
    <text evidence="2 13">Glycolipid biosynthesis; lipid IV(A) biosynthesis; lipid IV(A) from (3R)-3-hydroxytetradecanoyl-[acyl-carrier-protein] and UDP-N-acetyl-alpha-D-glucosamine: step 6/6.</text>
</comment>
<keyword evidence="10 13" id="KW-0067">ATP-binding</keyword>
<keyword evidence="7 13" id="KW-0808">Transferase</keyword>
<dbReference type="Pfam" id="PF02606">
    <property type="entry name" value="LpxK"/>
    <property type="match status" value="1"/>
</dbReference>
<accession>A0A4R6X897</accession>
<proteinExistence type="inferred from homology"/>
<evidence type="ECO:0000256" key="11">
    <source>
        <dbReference type="ARBA" id="ARBA00023098"/>
    </source>
</evidence>
<evidence type="ECO:0000256" key="2">
    <source>
        <dbReference type="ARBA" id="ARBA00004870"/>
    </source>
</evidence>
<keyword evidence="9 13" id="KW-0418">Kinase</keyword>
<evidence type="ECO:0000256" key="9">
    <source>
        <dbReference type="ARBA" id="ARBA00022777"/>
    </source>
</evidence>
<dbReference type="InterPro" id="IPR003758">
    <property type="entry name" value="LpxK"/>
</dbReference>
<evidence type="ECO:0000256" key="4">
    <source>
        <dbReference type="ARBA" id="ARBA00016436"/>
    </source>
</evidence>
<comment type="catalytic activity">
    <reaction evidence="13">
        <text>a lipid A disaccharide + ATP = a lipid IVA + ADP + H(+)</text>
        <dbReference type="Rhea" id="RHEA:67840"/>
        <dbReference type="ChEBI" id="CHEBI:15378"/>
        <dbReference type="ChEBI" id="CHEBI:30616"/>
        <dbReference type="ChEBI" id="CHEBI:176343"/>
        <dbReference type="ChEBI" id="CHEBI:176425"/>
        <dbReference type="ChEBI" id="CHEBI:456216"/>
        <dbReference type="EC" id="2.7.1.130"/>
    </reaction>
</comment>
<evidence type="ECO:0000256" key="7">
    <source>
        <dbReference type="ARBA" id="ARBA00022679"/>
    </source>
</evidence>
<keyword evidence="6 13" id="KW-0441">Lipid A biosynthesis</keyword>
<keyword evidence="15" id="KW-1185">Reference proteome</keyword>
<dbReference type="GO" id="GO:0009245">
    <property type="term" value="P:lipid A biosynthetic process"/>
    <property type="evidence" value="ECO:0007669"/>
    <property type="project" value="UniProtKB-UniRule"/>
</dbReference>
<evidence type="ECO:0000256" key="13">
    <source>
        <dbReference type="HAMAP-Rule" id="MF_00409"/>
    </source>
</evidence>
<comment type="similarity">
    <text evidence="13">Belongs to the LpxK family.</text>
</comment>
<dbReference type="EMBL" id="SNZA01000001">
    <property type="protein sequence ID" value="TDR15286.1"/>
    <property type="molecule type" value="Genomic_DNA"/>
</dbReference>
<dbReference type="RefSeq" id="WP_133559908.1">
    <property type="nucleotide sequence ID" value="NZ_SNZA01000001.1"/>
</dbReference>
<evidence type="ECO:0000313" key="15">
    <source>
        <dbReference type="Proteomes" id="UP000295729"/>
    </source>
</evidence>
<dbReference type="PANTHER" id="PTHR42724">
    <property type="entry name" value="TETRAACYLDISACCHARIDE 4'-KINASE"/>
    <property type="match status" value="1"/>
</dbReference>
<comment type="caution">
    <text evidence="13">Lacks conserved residue(s) required for the propagation of feature annotation.</text>
</comment>
<comment type="function">
    <text evidence="1 13">Transfers the gamma-phosphate of ATP to the 4'-position of a tetraacyldisaccharide 1-phosphate intermediate (termed DS-1-P) to form tetraacyldisaccharide 1,4'-bis-phosphate (lipid IVA).</text>
</comment>
<dbReference type="Proteomes" id="UP000295729">
    <property type="component" value="Unassembled WGS sequence"/>
</dbReference>
<evidence type="ECO:0000256" key="5">
    <source>
        <dbReference type="ARBA" id="ARBA00022516"/>
    </source>
</evidence>
<dbReference type="GO" id="GO:0009244">
    <property type="term" value="P:lipopolysaccharide core region biosynthetic process"/>
    <property type="evidence" value="ECO:0007669"/>
    <property type="project" value="TreeGrafter"/>
</dbReference>